<gene>
    <name evidence="1" type="ORF">E4U43_002599</name>
</gene>
<evidence type="ECO:0000313" key="1">
    <source>
        <dbReference type="EMBL" id="KAG5997603.1"/>
    </source>
</evidence>
<dbReference type="OrthoDB" id="21502at2759"/>
<comment type="caution">
    <text evidence="1">The sequence shown here is derived from an EMBL/GenBank/DDBJ whole genome shotgun (WGS) entry which is preliminary data.</text>
</comment>
<keyword evidence="2" id="KW-1185">Reference proteome</keyword>
<reference evidence="1" key="1">
    <citation type="journal article" date="2020" name="bioRxiv">
        <title>Whole genome comparisons of ergot fungi reveals the divergence and evolution of species within the genus Claviceps are the result of varying mechanisms driving genome evolution and host range expansion.</title>
        <authorList>
            <person name="Wyka S.A."/>
            <person name="Mondo S.J."/>
            <person name="Liu M."/>
            <person name="Dettman J."/>
            <person name="Nalam V."/>
            <person name="Broders K.D."/>
        </authorList>
    </citation>
    <scope>NUCLEOTIDE SEQUENCE</scope>
    <source>
        <strain evidence="1">CCC 602</strain>
    </source>
</reference>
<dbReference type="Proteomes" id="UP000748025">
    <property type="component" value="Unassembled WGS sequence"/>
</dbReference>
<sequence>MEVIPCAPSDLVNPVDNIRTRTFFIVRECLDEDALRTALDSLIRDHWRKLGGRLVRRREDDLLEYHVPKTFDPDHRLFHWSAHEYDHSIDKTASAILSPPLDQGPQFLPDLSVVDSWFRPADWPYHVRDDPPDSPLLYVHLSLFADATVVTTSLPHTVADQMGLANIINAWIGLLDGRVPPPFVGYGGEHDLLPGSGKSYKDYPKKDVFRRGRQRIYRRGEYPLVLLPFLPDLILHKEERYLLFLPLQLVQRLREEWSKELAEEHGDFCRISDGDVITAFVGKLSRIHKKTPRIVGLSQTVNLRGLIPELTAQRSAGFIHNCLHTATARFRLEPTTPARDIAYANRKAIEQALDPRDIELDMAVVREMARLRQTTHVCEPCERSFHVSNWCAAWKDVDFSPAVRKEKRGGGKPKFLVLGQAGERNAPLRYTAIEIEIEIDALANMRGGFNVLSVSCLVLSKNEQGYWVQFSASVPAMKRIREYMSKDPTLQNF</sequence>
<dbReference type="AlphaFoldDB" id="A0A9P7SW13"/>
<accession>A0A9P7SW13</accession>
<protein>
    <submittedName>
        <fullName evidence="1">Uncharacterized protein</fullName>
    </submittedName>
</protein>
<dbReference type="Gene3D" id="3.30.559.10">
    <property type="entry name" value="Chloramphenicol acetyltransferase-like domain"/>
    <property type="match status" value="2"/>
</dbReference>
<dbReference type="EMBL" id="SRPW01001934">
    <property type="protein sequence ID" value="KAG5997603.1"/>
    <property type="molecule type" value="Genomic_DNA"/>
</dbReference>
<organism evidence="1 2">
    <name type="scientific">Claviceps pusilla</name>
    <dbReference type="NCBI Taxonomy" id="123648"/>
    <lineage>
        <taxon>Eukaryota</taxon>
        <taxon>Fungi</taxon>
        <taxon>Dikarya</taxon>
        <taxon>Ascomycota</taxon>
        <taxon>Pezizomycotina</taxon>
        <taxon>Sordariomycetes</taxon>
        <taxon>Hypocreomycetidae</taxon>
        <taxon>Hypocreales</taxon>
        <taxon>Clavicipitaceae</taxon>
        <taxon>Claviceps</taxon>
    </lineage>
</organism>
<name>A0A9P7SW13_9HYPO</name>
<evidence type="ECO:0000313" key="2">
    <source>
        <dbReference type="Proteomes" id="UP000748025"/>
    </source>
</evidence>
<proteinExistence type="predicted"/>
<dbReference type="InterPro" id="IPR023213">
    <property type="entry name" value="CAT-like_dom_sf"/>
</dbReference>